<evidence type="ECO:0000313" key="2">
    <source>
        <dbReference type="EMBL" id="GCF14377.1"/>
    </source>
</evidence>
<evidence type="ECO:0000313" key="3">
    <source>
        <dbReference type="Proteomes" id="UP000304382"/>
    </source>
</evidence>
<feature type="compositionally biased region" description="Basic and acidic residues" evidence="1">
    <location>
        <begin position="8"/>
        <end position="54"/>
    </location>
</feature>
<reference evidence="2 3" key="1">
    <citation type="submission" date="2019-02" db="EMBL/GenBank/DDBJ databases">
        <title>Haloarcula mannanilyticum sp. nov., a mannan degrading haloarchaeon isolated from commercial salt.</title>
        <authorList>
            <person name="Enomoto S."/>
            <person name="Shimane Y."/>
            <person name="Kamekura M."/>
            <person name="Ito T."/>
            <person name="Moriya O."/>
            <person name="Ihara K."/>
            <person name="Takahashi-Ando N."/>
            <person name="Fukushima Y."/>
            <person name="Yoshida Y."/>
            <person name="Usama R."/>
            <person name="Takai K."/>
            <person name="Minegishi H."/>
        </authorList>
    </citation>
    <scope>NUCLEOTIDE SEQUENCE [LARGE SCALE GENOMIC DNA]</scope>
    <source>
        <strain evidence="2 3">MD130-1</strain>
    </source>
</reference>
<accession>A0A4C2EL22</accession>
<sequence>MFVAAVGEIERDHPDEVDDHLCPERDADARYSEEAEDNGKYQQARPREPERRMAVDVPIALPDGPQAGRGHTASLGKRSQ</sequence>
<proteinExistence type="predicted"/>
<comment type="caution">
    <text evidence="2">The sequence shown here is derived from an EMBL/GenBank/DDBJ whole genome shotgun (WGS) entry which is preliminary data.</text>
</comment>
<feature type="region of interest" description="Disordered" evidence="1">
    <location>
        <begin position="1"/>
        <end position="80"/>
    </location>
</feature>
<organism evidence="2 3">
    <name type="scientific">Haloarcula mannanilytica</name>
    <dbReference type="NCBI Taxonomy" id="2509225"/>
    <lineage>
        <taxon>Archaea</taxon>
        <taxon>Methanobacteriati</taxon>
        <taxon>Methanobacteriota</taxon>
        <taxon>Stenosarchaea group</taxon>
        <taxon>Halobacteria</taxon>
        <taxon>Halobacteriales</taxon>
        <taxon>Haloarculaceae</taxon>
        <taxon>Haloarcula</taxon>
    </lineage>
</organism>
<keyword evidence="3" id="KW-1185">Reference proteome</keyword>
<protein>
    <submittedName>
        <fullName evidence="2">Uncharacterized protein</fullName>
    </submittedName>
</protein>
<dbReference type="AlphaFoldDB" id="A0A4C2EL22"/>
<gene>
    <name evidence="2" type="ORF">Harman_23120</name>
</gene>
<name>A0A4C2EL22_9EURY</name>
<dbReference type="EMBL" id="BIXZ01000003">
    <property type="protein sequence ID" value="GCF14377.1"/>
    <property type="molecule type" value="Genomic_DNA"/>
</dbReference>
<dbReference type="Proteomes" id="UP000304382">
    <property type="component" value="Unassembled WGS sequence"/>
</dbReference>
<evidence type="ECO:0000256" key="1">
    <source>
        <dbReference type="SAM" id="MobiDB-lite"/>
    </source>
</evidence>